<keyword evidence="2" id="KW-0812">Transmembrane</keyword>
<name>A0A251XJN2_CLAMM</name>
<evidence type="ECO:0000256" key="1">
    <source>
        <dbReference type="SAM" id="MobiDB-lite"/>
    </source>
</evidence>
<dbReference type="Proteomes" id="UP000195062">
    <property type="component" value="Unassembled WGS sequence"/>
</dbReference>
<feature type="compositionally biased region" description="Low complexity" evidence="1">
    <location>
        <begin position="124"/>
        <end position="136"/>
    </location>
</feature>
<evidence type="ECO:0000256" key="2">
    <source>
        <dbReference type="SAM" id="Phobius"/>
    </source>
</evidence>
<gene>
    <name evidence="3" type="ORF">CMMCAS07_01770</name>
</gene>
<reference evidence="3 4" key="1">
    <citation type="submission" date="2016-08" db="EMBL/GenBank/DDBJ databases">
        <title>Genome sequence of Clavibacter michiganensis subsp. michiganensis strain CASJ007.</title>
        <authorList>
            <person name="Thapa S.P."/>
            <person name="Coaker G."/>
        </authorList>
    </citation>
    <scope>NUCLEOTIDE SEQUENCE [LARGE SCALE GENOMIC DNA]</scope>
    <source>
        <strain evidence="3">CASJ007</strain>
    </source>
</reference>
<accession>A0A251XJN2</accession>
<keyword evidence="4" id="KW-1185">Reference proteome</keyword>
<feature type="transmembrane region" description="Helical" evidence="2">
    <location>
        <begin position="70"/>
        <end position="91"/>
    </location>
</feature>
<feature type="region of interest" description="Disordered" evidence="1">
    <location>
        <begin position="98"/>
        <end position="150"/>
    </location>
</feature>
<comment type="caution">
    <text evidence="3">The sequence shown here is derived from an EMBL/GenBank/DDBJ whole genome shotgun (WGS) entry which is preliminary data.</text>
</comment>
<sequence length="150" mass="15998">MTAGLVWWKTDPADPWLGQVVMIGVTLLAVSPRYPWYALLLIPFIAMTGRGEWFAVVAALALRLFAPDEWAWQIALVTALVIVVAGSLVRLGRRGARASCRPGCGGGSAGGACPLVGPTPTDQAPRGSARSGARPRPGGGRRRTRRRARR</sequence>
<dbReference type="EMBL" id="MDHH01000001">
    <property type="protein sequence ID" value="OUE03647.1"/>
    <property type="molecule type" value="Genomic_DNA"/>
</dbReference>
<feature type="transmembrane region" description="Helical" evidence="2">
    <location>
        <begin position="16"/>
        <end position="32"/>
    </location>
</feature>
<dbReference type="AlphaFoldDB" id="A0A251XJN2"/>
<evidence type="ECO:0000313" key="3">
    <source>
        <dbReference type="EMBL" id="OUE03647.1"/>
    </source>
</evidence>
<feature type="transmembrane region" description="Helical" evidence="2">
    <location>
        <begin position="39"/>
        <end position="64"/>
    </location>
</feature>
<keyword evidence="2" id="KW-0472">Membrane</keyword>
<proteinExistence type="predicted"/>
<keyword evidence="2" id="KW-1133">Transmembrane helix</keyword>
<evidence type="ECO:0000313" key="4">
    <source>
        <dbReference type="Proteomes" id="UP000195062"/>
    </source>
</evidence>
<protein>
    <submittedName>
        <fullName evidence="3">Uncharacterized protein</fullName>
    </submittedName>
</protein>
<organism evidence="3 4">
    <name type="scientific">Clavibacter michiganensis subsp. michiganensis</name>
    <dbReference type="NCBI Taxonomy" id="33013"/>
    <lineage>
        <taxon>Bacteria</taxon>
        <taxon>Bacillati</taxon>
        <taxon>Actinomycetota</taxon>
        <taxon>Actinomycetes</taxon>
        <taxon>Micrococcales</taxon>
        <taxon>Microbacteriaceae</taxon>
        <taxon>Clavibacter</taxon>
    </lineage>
</organism>
<feature type="compositionally biased region" description="Basic residues" evidence="1">
    <location>
        <begin position="139"/>
        <end position="150"/>
    </location>
</feature>